<feature type="domain" description="OmpA-like" evidence="4">
    <location>
        <begin position="21"/>
        <end position="130"/>
    </location>
</feature>
<reference evidence="5 6" key="1">
    <citation type="journal article" date="2014" name="World J. Microbiol. Biotechnol.">
        <title>Biodiversity and physiological characteristics of Antarctic and Arctic lichens-associated bacteria.</title>
        <authorList>
            <person name="Lee Y.M."/>
            <person name="Kim E.H."/>
            <person name="Lee H.K."/>
            <person name="Hong S.G."/>
        </authorList>
    </citation>
    <scope>NUCLEOTIDE SEQUENCE [LARGE SCALE GENOMIC DNA]</scope>
    <source>
        <strain evidence="5 6">PAMC 26569</strain>
    </source>
</reference>
<dbReference type="Pfam" id="PF00691">
    <property type="entry name" value="OmpA"/>
    <property type="match status" value="1"/>
</dbReference>
<dbReference type="AlphaFoldDB" id="A0A6M8HNB6"/>
<keyword evidence="6" id="KW-1185">Reference proteome</keyword>
<name>A0A6M8HNB6_9PROT</name>
<dbReference type="PROSITE" id="PS51123">
    <property type="entry name" value="OMPA_2"/>
    <property type="match status" value="1"/>
</dbReference>
<keyword evidence="1" id="KW-0472">Membrane</keyword>
<feature type="chain" id="PRO_5026653297" evidence="3">
    <location>
        <begin position="23"/>
        <end position="130"/>
    </location>
</feature>
<evidence type="ECO:0000259" key="4">
    <source>
        <dbReference type="PROSITE" id="PS51123"/>
    </source>
</evidence>
<dbReference type="RefSeq" id="WP_171834872.1">
    <property type="nucleotide sequence ID" value="NZ_CP053708.1"/>
</dbReference>
<gene>
    <name evidence="5" type="ORF">HN018_07350</name>
</gene>
<dbReference type="Gene3D" id="3.30.1330.60">
    <property type="entry name" value="OmpA-like domain"/>
    <property type="match status" value="1"/>
</dbReference>
<proteinExistence type="predicted"/>
<evidence type="ECO:0000313" key="6">
    <source>
        <dbReference type="Proteomes" id="UP000500767"/>
    </source>
</evidence>
<keyword evidence="3" id="KW-0732">Signal</keyword>
<protein>
    <submittedName>
        <fullName evidence="5">OmpA family protein</fullName>
    </submittedName>
</protein>
<dbReference type="PROSITE" id="PS51257">
    <property type="entry name" value="PROKAR_LIPOPROTEIN"/>
    <property type="match status" value="1"/>
</dbReference>
<organism evidence="5 6">
    <name type="scientific">Lichenicola cladoniae</name>
    <dbReference type="NCBI Taxonomy" id="1484109"/>
    <lineage>
        <taxon>Bacteria</taxon>
        <taxon>Pseudomonadati</taxon>
        <taxon>Pseudomonadota</taxon>
        <taxon>Alphaproteobacteria</taxon>
        <taxon>Acetobacterales</taxon>
        <taxon>Acetobacteraceae</taxon>
        <taxon>Lichenicola</taxon>
    </lineage>
</organism>
<evidence type="ECO:0000313" key="5">
    <source>
        <dbReference type="EMBL" id="QKE89884.1"/>
    </source>
</evidence>
<accession>A0A6M8HNB6</accession>
<evidence type="ECO:0000256" key="2">
    <source>
        <dbReference type="SAM" id="MobiDB-lite"/>
    </source>
</evidence>
<dbReference type="InterPro" id="IPR006665">
    <property type="entry name" value="OmpA-like"/>
</dbReference>
<sequence>MRRLSCLVGFCLLSGCATFDGAPDTVGRKYVVFFTKGSASITGSGTGVVSHAAIAAKRSADYSVLVEGYAAANGDHDSEVLLSHARTEAVAAALRADGVEGSRIHEDPRPPSNEDRGVAARRVEIGFVSP</sequence>
<evidence type="ECO:0000256" key="3">
    <source>
        <dbReference type="SAM" id="SignalP"/>
    </source>
</evidence>
<feature type="region of interest" description="Disordered" evidence="2">
    <location>
        <begin position="100"/>
        <end position="119"/>
    </location>
</feature>
<dbReference type="Proteomes" id="UP000500767">
    <property type="component" value="Chromosome"/>
</dbReference>
<feature type="signal peptide" evidence="3">
    <location>
        <begin position="1"/>
        <end position="22"/>
    </location>
</feature>
<dbReference type="KEGG" id="lck:HN018_07350"/>
<dbReference type="SUPFAM" id="SSF103088">
    <property type="entry name" value="OmpA-like"/>
    <property type="match status" value="1"/>
</dbReference>
<evidence type="ECO:0000256" key="1">
    <source>
        <dbReference type="PROSITE-ProRule" id="PRU00473"/>
    </source>
</evidence>
<dbReference type="GO" id="GO:0016020">
    <property type="term" value="C:membrane"/>
    <property type="evidence" value="ECO:0007669"/>
    <property type="project" value="UniProtKB-UniRule"/>
</dbReference>
<dbReference type="InterPro" id="IPR036737">
    <property type="entry name" value="OmpA-like_sf"/>
</dbReference>
<dbReference type="EMBL" id="CP053708">
    <property type="protein sequence ID" value="QKE89884.1"/>
    <property type="molecule type" value="Genomic_DNA"/>
</dbReference>